<proteinExistence type="predicted"/>
<reference evidence="1" key="1">
    <citation type="submission" date="2022-11" db="EMBL/GenBank/DDBJ databases">
        <authorList>
            <person name="Petersen C."/>
        </authorList>
    </citation>
    <scope>NUCLEOTIDE SEQUENCE</scope>
    <source>
        <strain evidence="1">IBT 30069</strain>
    </source>
</reference>
<reference evidence="1" key="2">
    <citation type="journal article" date="2023" name="IMA Fungus">
        <title>Comparative genomic study of the Penicillium genus elucidates a diverse pangenome and 15 lateral gene transfer events.</title>
        <authorList>
            <person name="Petersen C."/>
            <person name="Sorensen T."/>
            <person name="Nielsen M.R."/>
            <person name="Sondergaard T.E."/>
            <person name="Sorensen J.L."/>
            <person name="Fitzpatrick D.A."/>
            <person name="Frisvad J.C."/>
            <person name="Nielsen K.L."/>
        </authorList>
    </citation>
    <scope>NUCLEOTIDE SEQUENCE</scope>
    <source>
        <strain evidence="1">IBT 30069</strain>
    </source>
</reference>
<dbReference type="AlphaFoldDB" id="A0A9W9FCL8"/>
<name>A0A9W9FCL8_9EURO</name>
<evidence type="ECO:0000313" key="2">
    <source>
        <dbReference type="Proteomes" id="UP001149165"/>
    </source>
</evidence>
<keyword evidence="2" id="KW-1185">Reference proteome</keyword>
<comment type="caution">
    <text evidence="1">The sequence shown here is derived from an EMBL/GenBank/DDBJ whole genome shotgun (WGS) entry which is preliminary data.</text>
</comment>
<sequence>MAMHLHLTLHGYVKEDQLQFSKKHVLTGKFFVLVTIPDAVESNNVYCESEANVKLLSMDARPQVNAARDRSEVASNCTLSDCVKVGCPSLTILTVLRVACATMVYLPFGDGIGQRCLNSGDG</sequence>
<dbReference type="EMBL" id="JAPQKH010000005">
    <property type="protein sequence ID" value="KAJ5097775.1"/>
    <property type="molecule type" value="Genomic_DNA"/>
</dbReference>
<protein>
    <submittedName>
        <fullName evidence="1">Uncharacterized protein</fullName>
    </submittedName>
</protein>
<gene>
    <name evidence="1" type="ORF">N7456_008496</name>
</gene>
<evidence type="ECO:0000313" key="1">
    <source>
        <dbReference type="EMBL" id="KAJ5097775.1"/>
    </source>
</evidence>
<dbReference type="Proteomes" id="UP001149165">
    <property type="component" value="Unassembled WGS sequence"/>
</dbReference>
<organism evidence="1 2">
    <name type="scientific">Penicillium angulare</name>
    <dbReference type="NCBI Taxonomy" id="116970"/>
    <lineage>
        <taxon>Eukaryota</taxon>
        <taxon>Fungi</taxon>
        <taxon>Dikarya</taxon>
        <taxon>Ascomycota</taxon>
        <taxon>Pezizomycotina</taxon>
        <taxon>Eurotiomycetes</taxon>
        <taxon>Eurotiomycetidae</taxon>
        <taxon>Eurotiales</taxon>
        <taxon>Aspergillaceae</taxon>
        <taxon>Penicillium</taxon>
    </lineage>
</organism>
<accession>A0A9W9FCL8</accession>